<dbReference type="Gene3D" id="2.40.420.20">
    <property type="match status" value="1"/>
</dbReference>
<comment type="caution">
    <text evidence="1">The sequence shown here is derived from an EMBL/GenBank/DDBJ whole genome shotgun (WGS) entry which is preliminary data.</text>
</comment>
<reference evidence="1 2" key="1">
    <citation type="submission" date="2020-03" db="EMBL/GenBank/DDBJ databases">
        <title>Genomic Encyclopedia of Type Strains, Phase IV (KMG-IV): sequencing the most valuable type-strain genomes for metagenomic binning, comparative biology and taxonomic classification.</title>
        <authorList>
            <person name="Goeker M."/>
        </authorList>
    </citation>
    <scope>NUCLEOTIDE SEQUENCE [LARGE SCALE GENOMIC DNA]</scope>
    <source>
        <strain evidence="1 2">DSM 101599</strain>
    </source>
</reference>
<proteinExistence type="predicted"/>
<name>A0ABX0UHF6_9FLAO</name>
<accession>A0ABX0UHF6</accession>
<protein>
    <recommendedName>
        <fullName evidence="3">HlyD family secretion protein</fullName>
    </recommendedName>
</protein>
<evidence type="ECO:0000313" key="2">
    <source>
        <dbReference type="Proteomes" id="UP000745859"/>
    </source>
</evidence>
<feature type="non-terminal residue" evidence="1">
    <location>
        <position position="1"/>
    </location>
</feature>
<organism evidence="1 2">
    <name type="scientific">Wenyingzhuangia heitensis</name>
    <dbReference type="NCBI Taxonomy" id="1487859"/>
    <lineage>
        <taxon>Bacteria</taxon>
        <taxon>Pseudomonadati</taxon>
        <taxon>Bacteroidota</taxon>
        <taxon>Flavobacteriia</taxon>
        <taxon>Flavobacteriales</taxon>
        <taxon>Flavobacteriaceae</taxon>
        <taxon>Wenyingzhuangia</taxon>
    </lineage>
</organism>
<evidence type="ECO:0008006" key="3">
    <source>
        <dbReference type="Google" id="ProtNLM"/>
    </source>
</evidence>
<gene>
    <name evidence="1" type="ORF">FHR24_003116</name>
</gene>
<evidence type="ECO:0000313" key="1">
    <source>
        <dbReference type="EMBL" id="NIJ46621.1"/>
    </source>
</evidence>
<keyword evidence="2" id="KW-1185">Reference proteome</keyword>
<sequence length="86" mass="9690">VVPKSAVILRQNQEVLFKVVNGKAYWTYVLTTHENSSSYAVIPHPDKSTANLEENDSIIVSGNLNLAHESEVKVLKKKKNKKTSRR</sequence>
<dbReference type="RefSeq" id="WP_208412383.1">
    <property type="nucleotide sequence ID" value="NZ_JAASQL010000016.1"/>
</dbReference>
<dbReference type="EMBL" id="JAASQL010000016">
    <property type="protein sequence ID" value="NIJ46621.1"/>
    <property type="molecule type" value="Genomic_DNA"/>
</dbReference>
<dbReference type="Proteomes" id="UP000745859">
    <property type="component" value="Unassembled WGS sequence"/>
</dbReference>